<accession>A0A8I2YEL8</accession>
<dbReference type="AlphaFoldDB" id="A0A8I2YEL8"/>
<name>A0A8I2YEL8_9AGAM</name>
<reference evidence="1" key="1">
    <citation type="submission" date="2021-03" db="EMBL/GenBank/DDBJ databases">
        <title>Evolutionary innovations through gain and loss of genes in the ectomycorrhizal Boletales.</title>
        <authorList>
            <person name="Wu G."/>
            <person name="Miyauchi S."/>
            <person name="Morin E."/>
            <person name="Yang Z.-L."/>
            <person name="Xu J."/>
            <person name="Martin F.M."/>
        </authorList>
    </citation>
    <scope>NUCLEOTIDE SEQUENCE</scope>
    <source>
        <strain evidence="1">BR01</strain>
    </source>
</reference>
<dbReference type="EMBL" id="JAGFBS010000051">
    <property type="protein sequence ID" value="KAG6370437.1"/>
    <property type="molecule type" value="Genomic_DNA"/>
</dbReference>
<evidence type="ECO:0000313" key="2">
    <source>
        <dbReference type="Proteomes" id="UP000683000"/>
    </source>
</evidence>
<gene>
    <name evidence="1" type="ORF">JVT61DRAFT_12052</name>
</gene>
<keyword evidence="2" id="KW-1185">Reference proteome</keyword>
<proteinExistence type="predicted"/>
<dbReference type="Proteomes" id="UP000683000">
    <property type="component" value="Unassembled WGS sequence"/>
</dbReference>
<sequence length="143" mass="16674">MQHSTVSHFFSLKAKDKDELDENEDDATFTALDNEDSSIQPNIYPAVPFPGPSRYTQAIDMISQHYALHYELGDDKESEEDVDPDLEVMDGIAHWKEVGDWLCSTLKFDIFTKKLDFQHEKHAKIRYWEDLFSELAFKNNVEK</sequence>
<organism evidence="1 2">
    <name type="scientific">Boletus reticuloceps</name>
    <dbReference type="NCBI Taxonomy" id="495285"/>
    <lineage>
        <taxon>Eukaryota</taxon>
        <taxon>Fungi</taxon>
        <taxon>Dikarya</taxon>
        <taxon>Basidiomycota</taxon>
        <taxon>Agaricomycotina</taxon>
        <taxon>Agaricomycetes</taxon>
        <taxon>Agaricomycetidae</taxon>
        <taxon>Boletales</taxon>
        <taxon>Boletineae</taxon>
        <taxon>Boletaceae</taxon>
        <taxon>Boletoideae</taxon>
        <taxon>Boletus</taxon>
    </lineage>
</organism>
<comment type="caution">
    <text evidence="1">The sequence shown here is derived from an EMBL/GenBank/DDBJ whole genome shotgun (WGS) entry which is preliminary data.</text>
</comment>
<protein>
    <submittedName>
        <fullName evidence="1">Uncharacterized protein</fullName>
    </submittedName>
</protein>
<evidence type="ECO:0000313" key="1">
    <source>
        <dbReference type="EMBL" id="KAG6370437.1"/>
    </source>
</evidence>